<evidence type="ECO:0000256" key="5">
    <source>
        <dbReference type="ARBA" id="ARBA00022679"/>
    </source>
</evidence>
<dbReference type="UniPathway" id="UPA00053">
    <property type="reaction ID" value="UER00088"/>
</dbReference>
<evidence type="ECO:0000256" key="8">
    <source>
        <dbReference type="ARBA" id="ARBA00022840"/>
    </source>
</evidence>
<keyword evidence="12" id="KW-1133">Transmembrane helix</keyword>
<feature type="transmembrane region" description="Helical" evidence="12">
    <location>
        <begin position="23"/>
        <end position="39"/>
    </location>
</feature>
<keyword evidence="5 11" id="KW-0808">Transferase</keyword>
<name>A0A369BN34_9BACL</name>
<organism evidence="13 14">
    <name type="scientific">Fontibacillus phaseoli</name>
    <dbReference type="NCBI Taxonomy" id="1416533"/>
    <lineage>
        <taxon>Bacteria</taxon>
        <taxon>Bacillati</taxon>
        <taxon>Bacillota</taxon>
        <taxon>Bacilli</taxon>
        <taxon>Bacillales</taxon>
        <taxon>Paenibacillaceae</taxon>
        <taxon>Fontibacillus</taxon>
    </lineage>
</organism>
<keyword evidence="11" id="KW-0460">Magnesium</keyword>
<evidence type="ECO:0000256" key="12">
    <source>
        <dbReference type="SAM" id="Phobius"/>
    </source>
</evidence>
<comment type="function">
    <text evidence="11">Catalyzes the specific phosphorylation of the 3-hydroxyl group of shikimic acid using ATP as a cosubstrate.</text>
</comment>
<dbReference type="GO" id="GO:0005524">
    <property type="term" value="F:ATP binding"/>
    <property type="evidence" value="ECO:0007669"/>
    <property type="project" value="UniProtKB-UniRule"/>
</dbReference>
<keyword evidence="12" id="KW-0812">Transmembrane</keyword>
<feature type="binding site" evidence="11">
    <location>
        <position position="129"/>
    </location>
    <ligand>
        <name>substrate</name>
    </ligand>
</feature>
<dbReference type="SUPFAM" id="SSF52540">
    <property type="entry name" value="P-loop containing nucleoside triphosphate hydrolases"/>
    <property type="match status" value="1"/>
</dbReference>
<keyword evidence="7 11" id="KW-0418">Kinase</keyword>
<feature type="binding site" evidence="11">
    <location>
        <position position="189"/>
    </location>
    <ligand>
        <name>ATP</name>
        <dbReference type="ChEBI" id="CHEBI:30616"/>
    </ligand>
</feature>
<dbReference type="CDD" id="cd00464">
    <property type="entry name" value="SK"/>
    <property type="match status" value="1"/>
</dbReference>
<comment type="similarity">
    <text evidence="2 11">Belongs to the shikimate kinase family.</text>
</comment>
<comment type="cofactor">
    <cofactor evidence="11">
        <name>Mg(2+)</name>
        <dbReference type="ChEBI" id="CHEBI:18420"/>
    </cofactor>
    <text evidence="11">Binds 1 Mg(2+) ion per subunit.</text>
</comment>
<reference evidence="13 14" key="1">
    <citation type="submission" date="2018-07" db="EMBL/GenBank/DDBJ databases">
        <title>Genomic Encyclopedia of Type Strains, Phase III (KMG-III): the genomes of soil and plant-associated and newly described type strains.</title>
        <authorList>
            <person name="Whitman W."/>
        </authorList>
    </citation>
    <scope>NUCLEOTIDE SEQUENCE [LARGE SCALE GENOMIC DNA]</scope>
    <source>
        <strain evidence="13 14">CECT 8333</strain>
    </source>
</reference>
<keyword evidence="11" id="KW-0479">Metal-binding</keyword>
<dbReference type="InterPro" id="IPR031322">
    <property type="entry name" value="Shikimate/glucono_kinase"/>
</dbReference>
<evidence type="ECO:0000256" key="9">
    <source>
        <dbReference type="ARBA" id="ARBA00023141"/>
    </source>
</evidence>
<evidence type="ECO:0000256" key="3">
    <source>
        <dbReference type="ARBA" id="ARBA00012154"/>
    </source>
</evidence>
<evidence type="ECO:0000313" key="13">
    <source>
        <dbReference type="EMBL" id="RCX23019.1"/>
    </source>
</evidence>
<dbReference type="InterPro" id="IPR000623">
    <property type="entry name" value="Shikimate_kinase/TSH1"/>
</dbReference>
<feature type="binding site" evidence="11">
    <location>
        <position position="207"/>
    </location>
    <ligand>
        <name>substrate</name>
    </ligand>
</feature>
<accession>A0A369BN34</accession>
<dbReference type="GO" id="GO:0000287">
    <property type="term" value="F:magnesium ion binding"/>
    <property type="evidence" value="ECO:0007669"/>
    <property type="project" value="UniProtKB-UniRule"/>
</dbReference>
<dbReference type="Proteomes" id="UP000253090">
    <property type="component" value="Unassembled WGS sequence"/>
</dbReference>
<feature type="binding site" evidence="11">
    <location>
        <position position="87"/>
    </location>
    <ligand>
        <name>Mg(2+)</name>
        <dbReference type="ChEBI" id="CHEBI:18420"/>
    </ligand>
</feature>
<comment type="subunit">
    <text evidence="11">Monomer.</text>
</comment>
<dbReference type="GO" id="GO:0005829">
    <property type="term" value="C:cytosol"/>
    <property type="evidence" value="ECO:0007669"/>
    <property type="project" value="TreeGrafter"/>
</dbReference>
<keyword evidence="14" id="KW-1185">Reference proteome</keyword>
<dbReference type="GO" id="GO:0004765">
    <property type="term" value="F:shikimate kinase activity"/>
    <property type="evidence" value="ECO:0007669"/>
    <property type="project" value="UniProtKB-UniRule"/>
</dbReference>
<dbReference type="PROSITE" id="PS01128">
    <property type="entry name" value="SHIKIMATE_KINASE"/>
    <property type="match status" value="1"/>
</dbReference>
<dbReference type="Gene3D" id="3.40.50.300">
    <property type="entry name" value="P-loop containing nucleotide triphosphate hydrolases"/>
    <property type="match status" value="1"/>
</dbReference>
<keyword evidence="11" id="KW-0963">Cytoplasm</keyword>
<comment type="subcellular location">
    <subcellularLocation>
        <location evidence="11">Cytoplasm</location>
    </subcellularLocation>
</comment>
<evidence type="ECO:0000256" key="2">
    <source>
        <dbReference type="ARBA" id="ARBA00006997"/>
    </source>
</evidence>
<keyword evidence="8 11" id="KW-0067">ATP-binding</keyword>
<feature type="binding site" evidence="11">
    <location>
        <position position="151"/>
    </location>
    <ligand>
        <name>substrate</name>
    </ligand>
</feature>
<dbReference type="AlphaFoldDB" id="A0A369BN34"/>
<proteinExistence type="inferred from homology"/>
<evidence type="ECO:0000256" key="10">
    <source>
        <dbReference type="ARBA" id="ARBA00048567"/>
    </source>
</evidence>
<comment type="catalytic activity">
    <reaction evidence="10 11">
        <text>shikimate + ATP = 3-phosphoshikimate + ADP + H(+)</text>
        <dbReference type="Rhea" id="RHEA:13121"/>
        <dbReference type="ChEBI" id="CHEBI:15378"/>
        <dbReference type="ChEBI" id="CHEBI:30616"/>
        <dbReference type="ChEBI" id="CHEBI:36208"/>
        <dbReference type="ChEBI" id="CHEBI:145989"/>
        <dbReference type="ChEBI" id="CHEBI:456216"/>
        <dbReference type="EC" id="2.7.1.71"/>
    </reaction>
</comment>
<dbReference type="GO" id="GO:0009073">
    <property type="term" value="P:aromatic amino acid family biosynthetic process"/>
    <property type="evidence" value="ECO:0007669"/>
    <property type="project" value="UniProtKB-KW"/>
</dbReference>
<dbReference type="PANTHER" id="PTHR21087">
    <property type="entry name" value="SHIKIMATE KINASE"/>
    <property type="match status" value="1"/>
</dbReference>
<dbReference type="EC" id="2.7.1.71" evidence="3 11"/>
<evidence type="ECO:0000256" key="7">
    <source>
        <dbReference type="ARBA" id="ARBA00022777"/>
    </source>
</evidence>
<keyword evidence="6 11" id="KW-0547">Nucleotide-binding</keyword>
<comment type="caution">
    <text evidence="13">The sequence shown here is derived from an EMBL/GenBank/DDBJ whole genome shotgun (WGS) entry which is preliminary data.</text>
</comment>
<feature type="binding site" evidence="11">
    <location>
        <begin position="83"/>
        <end position="88"/>
    </location>
    <ligand>
        <name>ATP</name>
        <dbReference type="ChEBI" id="CHEBI:30616"/>
    </ligand>
</feature>
<dbReference type="GO" id="GO:0008652">
    <property type="term" value="P:amino acid biosynthetic process"/>
    <property type="evidence" value="ECO:0007669"/>
    <property type="project" value="UniProtKB-KW"/>
</dbReference>
<sequence>MKLCTNNCNEAPRQRNFRLSRRFFLAGYPVILGLAPYFACGSAKVTSLCYDMKKLICEHGLEAEVGENLQSKRDIIVLIGMMGTGKSTVGGYLAAETGYRLLDLDALIAEKAGCSIPQLFEEKGETYFRDLETEVLCESLKKPGSILATGGGAVLRDYNCREMLDCGWVVALAASADEIVSRVGEDKGRPLLAGGAKERITALLEERKDAYDFAHVTVDTSGKSAEEVSAEILMHYRG</sequence>
<comment type="caution">
    <text evidence="11">Lacks conserved residue(s) required for the propagation of feature annotation.</text>
</comment>
<dbReference type="InterPro" id="IPR027417">
    <property type="entry name" value="P-loop_NTPase"/>
</dbReference>
<dbReference type="HAMAP" id="MF_00109">
    <property type="entry name" value="Shikimate_kinase"/>
    <property type="match status" value="1"/>
</dbReference>
<dbReference type="EMBL" id="QPJW01000001">
    <property type="protein sequence ID" value="RCX23019.1"/>
    <property type="molecule type" value="Genomic_DNA"/>
</dbReference>
<keyword evidence="9 11" id="KW-0057">Aromatic amino acid biosynthesis</keyword>
<dbReference type="GO" id="GO:0009423">
    <property type="term" value="P:chorismate biosynthetic process"/>
    <property type="evidence" value="ECO:0007669"/>
    <property type="project" value="UniProtKB-UniRule"/>
</dbReference>
<protein>
    <recommendedName>
        <fullName evidence="3 11">Shikimate kinase</fullName>
        <shortName evidence="11">SK</shortName>
        <ecNumber evidence="3 11">2.7.1.71</ecNumber>
    </recommendedName>
</protein>
<dbReference type="InterPro" id="IPR023000">
    <property type="entry name" value="Shikimate_kinase_CS"/>
</dbReference>
<evidence type="ECO:0000256" key="11">
    <source>
        <dbReference type="HAMAP-Rule" id="MF_00109"/>
    </source>
</evidence>
<feature type="binding site" evidence="11">
    <location>
        <position position="105"/>
    </location>
    <ligand>
        <name>substrate</name>
    </ligand>
</feature>
<evidence type="ECO:0000256" key="6">
    <source>
        <dbReference type="ARBA" id="ARBA00022741"/>
    </source>
</evidence>
<comment type="pathway">
    <text evidence="1 11">Metabolic intermediate biosynthesis; chorismate biosynthesis; chorismate from D-erythrose 4-phosphate and phosphoenolpyruvate: step 5/7.</text>
</comment>
<keyword evidence="12" id="KW-0472">Membrane</keyword>
<gene>
    <name evidence="11" type="primary">aroK</name>
    <name evidence="13" type="ORF">DFP94_101610</name>
</gene>
<evidence type="ECO:0000256" key="1">
    <source>
        <dbReference type="ARBA" id="ARBA00004842"/>
    </source>
</evidence>
<keyword evidence="4 11" id="KW-0028">Amino-acid biosynthesis</keyword>
<evidence type="ECO:0000313" key="14">
    <source>
        <dbReference type="Proteomes" id="UP000253090"/>
    </source>
</evidence>
<dbReference type="PANTHER" id="PTHR21087:SF16">
    <property type="entry name" value="SHIKIMATE KINASE 1, CHLOROPLASTIC"/>
    <property type="match status" value="1"/>
</dbReference>
<dbReference type="Pfam" id="PF01202">
    <property type="entry name" value="SKI"/>
    <property type="match status" value="1"/>
</dbReference>
<dbReference type="PRINTS" id="PR01100">
    <property type="entry name" value="SHIKIMTKNASE"/>
</dbReference>
<evidence type="ECO:0000256" key="4">
    <source>
        <dbReference type="ARBA" id="ARBA00022605"/>
    </source>
</evidence>